<evidence type="ECO:0000313" key="5">
    <source>
        <dbReference type="Proteomes" id="UP000254330"/>
    </source>
</evidence>
<feature type="transmembrane region" description="Helical" evidence="1">
    <location>
        <begin position="12"/>
        <end position="32"/>
    </location>
</feature>
<dbReference type="Pfam" id="PF07697">
    <property type="entry name" value="7TMR-HDED"/>
    <property type="match status" value="1"/>
</dbReference>
<dbReference type="Pfam" id="PF01966">
    <property type="entry name" value="HD"/>
    <property type="match status" value="1"/>
</dbReference>
<feature type="transmembrane region" description="Helical" evidence="1">
    <location>
        <begin position="362"/>
        <end position="379"/>
    </location>
</feature>
<feature type="transmembrane region" description="Helical" evidence="1">
    <location>
        <begin position="417"/>
        <end position="435"/>
    </location>
</feature>
<sequence length="711" mass="79899">MSTLITKLNKILRFPLLLTIVLLITGVLQYMLMAKDVQGQHYDLKLFQVSPETIRSVKTIEDIEKTKKEREAAANEVEPVYSYSEEKGKNQVSTVNTFFDDLFESKQNLSDVKKKEKNKAMNKEIDAIVKDLDSLAVDVPRIDVNKADLRILLNQDTAELKMMQDEITKAITDQMSVPIRDDRLVEAKASIERSIRYSSVFPESVKGIGIRIARSALVVNETKDIKATKERMELASANIDPTRILQGQIIVQEGQVIDREIYRQLEMTGLLSDKVSNKPMIGLAILILLQMIFFYAIFTSNKEKSNFSKTRDLFITVLVYILALVLMELLNLIDGEFDVIIGFLFPAAIVPLLLRILVSERLAILATVMLGLSAGIIFQEGYSTVMQMEVALYMIISGVSCLIFTRRIENRSKILQTSFQVAGINILFIAFYLLLTQSNYTWNELLFYLIAAIVSAVVSGALTIGLLPFIESAFGIISSFRLIELSNPNHPLLKKILMEAPGTYHHSIMVANLAEAACEAVGANGLLARVGCYYHDVGKTKRPGFFVENQMNGFNPHDQLPPTSSSDIIIAHVEDGVKILEQYKMPREIIDVAAQHHGTTLVKFFYFKAKELDPDVNEANFRYSGPKPQTKENAIICVADSVEAAVRSMKEPTAEKIRNLVHAIAQDKLMDGQFDECDLSIKELKTIEKIFCDTLNGTFHSRIEYPKEEKA</sequence>
<proteinExistence type="predicted"/>
<dbReference type="Proteomes" id="UP000294641">
    <property type="component" value="Unassembled WGS sequence"/>
</dbReference>
<comment type="caution">
    <text evidence="3">The sequence shown here is derived from an EMBL/GenBank/DDBJ whole genome shotgun (WGS) entry which is preliminary data.</text>
</comment>
<feature type="transmembrane region" description="Helical" evidence="1">
    <location>
        <begin position="339"/>
        <end position="357"/>
    </location>
</feature>
<keyword evidence="1" id="KW-0472">Membrane</keyword>
<dbReference type="Pfam" id="PF07698">
    <property type="entry name" value="7TM-7TMR_HD"/>
    <property type="match status" value="1"/>
</dbReference>
<dbReference type="PANTHER" id="PTHR36442">
    <property type="entry name" value="CYCLIC-DI-AMP PHOSPHODIESTERASE PGPH"/>
    <property type="match status" value="1"/>
</dbReference>
<dbReference type="InterPro" id="IPR011621">
    <property type="entry name" value="Metal-dep_PHydrolase_7TM_intra"/>
</dbReference>
<reference evidence="3 5" key="1">
    <citation type="submission" date="2018-06" db="EMBL/GenBank/DDBJ databases">
        <authorList>
            <consortium name="Pathogen Informatics"/>
            <person name="Doyle S."/>
        </authorList>
    </citation>
    <scope>NUCLEOTIDE SEQUENCE [LARGE SCALE GENOMIC DNA]</scope>
    <source>
        <strain evidence="3 5">NCTC10597</strain>
    </source>
</reference>
<dbReference type="NCBIfam" id="TIGR00277">
    <property type="entry name" value="HDIG"/>
    <property type="match status" value="1"/>
</dbReference>
<dbReference type="InterPro" id="IPR011624">
    <property type="entry name" value="Metal-dep_PHydrolase_7TM_extra"/>
</dbReference>
<dbReference type="EMBL" id="UGNP01000001">
    <property type="protein sequence ID" value="STX10054.1"/>
    <property type="molecule type" value="Genomic_DNA"/>
</dbReference>
<feature type="domain" description="HD/PDEase" evidence="2">
    <location>
        <begin position="499"/>
        <end position="654"/>
    </location>
</feature>
<evidence type="ECO:0000313" key="4">
    <source>
        <dbReference type="EMBL" id="TDR44340.1"/>
    </source>
</evidence>
<accession>A0A8B4QBK5</accession>
<organism evidence="3 5">
    <name type="scientific">Kurthia zopfii</name>
    <dbReference type="NCBI Taxonomy" id="1650"/>
    <lineage>
        <taxon>Bacteria</taxon>
        <taxon>Bacillati</taxon>
        <taxon>Bacillota</taxon>
        <taxon>Bacilli</taxon>
        <taxon>Bacillales</taxon>
        <taxon>Caryophanaceae</taxon>
        <taxon>Kurthia</taxon>
    </lineage>
</organism>
<dbReference type="RefSeq" id="WP_232025874.1">
    <property type="nucleotide sequence ID" value="NZ_BJUE01000001.1"/>
</dbReference>
<evidence type="ECO:0000313" key="6">
    <source>
        <dbReference type="Proteomes" id="UP000294641"/>
    </source>
</evidence>
<dbReference type="AlphaFoldDB" id="A0A8B4QBK5"/>
<feature type="transmembrane region" description="Helical" evidence="1">
    <location>
        <begin position="280"/>
        <end position="301"/>
    </location>
</feature>
<feature type="transmembrane region" description="Helical" evidence="1">
    <location>
        <begin position="313"/>
        <end position="333"/>
    </location>
</feature>
<evidence type="ECO:0000259" key="2">
    <source>
        <dbReference type="SMART" id="SM00471"/>
    </source>
</evidence>
<feature type="transmembrane region" description="Helical" evidence="1">
    <location>
        <begin position="447"/>
        <end position="470"/>
    </location>
</feature>
<dbReference type="InterPro" id="IPR052722">
    <property type="entry name" value="PgpH_phosphodiesterase"/>
</dbReference>
<dbReference type="PANTHER" id="PTHR36442:SF1">
    <property type="entry name" value="CYCLIC-DI-AMP PHOSPHODIESTERASE PGPH"/>
    <property type="match status" value="1"/>
</dbReference>
<evidence type="ECO:0000313" key="3">
    <source>
        <dbReference type="EMBL" id="STX10054.1"/>
    </source>
</evidence>
<dbReference type="InterPro" id="IPR006674">
    <property type="entry name" value="HD_domain"/>
</dbReference>
<dbReference type="InterPro" id="IPR006675">
    <property type="entry name" value="HDIG_dom"/>
</dbReference>
<keyword evidence="1" id="KW-1133">Transmembrane helix</keyword>
<feature type="transmembrane region" description="Helical" evidence="1">
    <location>
        <begin position="385"/>
        <end position="405"/>
    </location>
</feature>
<dbReference type="Proteomes" id="UP000254330">
    <property type="component" value="Unassembled WGS sequence"/>
</dbReference>
<keyword evidence="3" id="KW-0378">Hydrolase</keyword>
<name>A0A8B4QBK5_9BACL</name>
<evidence type="ECO:0000256" key="1">
    <source>
        <dbReference type="SAM" id="Phobius"/>
    </source>
</evidence>
<keyword evidence="6" id="KW-1185">Reference proteome</keyword>
<dbReference type="Gene3D" id="1.10.3210.10">
    <property type="entry name" value="Hypothetical protein af1432"/>
    <property type="match status" value="1"/>
</dbReference>
<dbReference type="GO" id="GO:0016787">
    <property type="term" value="F:hydrolase activity"/>
    <property type="evidence" value="ECO:0007669"/>
    <property type="project" value="UniProtKB-KW"/>
</dbReference>
<dbReference type="EMBL" id="SNZG01000001">
    <property type="protein sequence ID" value="TDR44340.1"/>
    <property type="molecule type" value="Genomic_DNA"/>
</dbReference>
<gene>
    <name evidence="4" type="ORF">DFR61_101179</name>
    <name evidence="3" type="ORF">NCTC10597_01764</name>
</gene>
<dbReference type="CDD" id="cd00077">
    <property type="entry name" value="HDc"/>
    <property type="match status" value="1"/>
</dbReference>
<reference evidence="4 6" key="2">
    <citation type="submission" date="2019-03" db="EMBL/GenBank/DDBJ databases">
        <title>Genomic Encyclopedia of Type Strains, Phase IV (KMG-IV): sequencing the most valuable type-strain genomes for metagenomic binning, comparative biology and taxonomic classification.</title>
        <authorList>
            <person name="Goeker M."/>
        </authorList>
    </citation>
    <scope>NUCLEOTIDE SEQUENCE [LARGE SCALE GENOMIC DNA]</scope>
    <source>
        <strain evidence="4 6">DSM 20580</strain>
    </source>
</reference>
<dbReference type="InterPro" id="IPR003607">
    <property type="entry name" value="HD/PDEase_dom"/>
</dbReference>
<protein>
    <submittedName>
        <fullName evidence="3">Predicted HD superfamily hydrolase</fullName>
    </submittedName>
</protein>
<dbReference type="SUPFAM" id="SSF109604">
    <property type="entry name" value="HD-domain/PDEase-like"/>
    <property type="match status" value="1"/>
</dbReference>
<keyword evidence="1" id="KW-0812">Transmembrane</keyword>
<dbReference type="SMART" id="SM00471">
    <property type="entry name" value="HDc"/>
    <property type="match status" value="1"/>
</dbReference>